<evidence type="ECO:0000256" key="3">
    <source>
        <dbReference type="ARBA" id="ARBA00011890"/>
    </source>
</evidence>
<dbReference type="InterPro" id="IPR029063">
    <property type="entry name" value="SAM-dependent_MTases_sf"/>
</dbReference>
<dbReference type="GO" id="GO:0005737">
    <property type="term" value="C:cytoplasm"/>
    <property type="evidence" value="ECO:0007669"/>
    <property type="project" value="UniProtKB-SubCell"/>
</dbReference>
<comment type="subcellular location">
    <subcellularLocation>
        <location evidence="1">Cytoplasm</location>
    </subcellularLocation>
</comment>
<evidence type="ECO:0000256" key="8">
    <source>
        <dbReference type="ARBA" id="ARBA00022691"/>
    </source>
</evidence>
<dbReference type="PANTHER" id="PTHR11579">
    <property type="entry name" value="PROTEIN-L-ISOASPARTATE O-METHYLTRANSFERASE"/>
    <property type="match status" value="1"/>
</dbReference>
<evidence type="ECO:0000313" key="14">
    <source>
        <dbReference type="Proteomes" id="UP000184501"/>
    </source>
</evidence>
<dbReference type="GO" id="GO:0032259">
    <property type="term" value="P:methylation"/>
    <property type="evidence" value="ECO:0007669"/>
    <property type="project" value="UniProtKB-KW"/>
</dbReference>
<dbReference type="Proteomes" id="UP000184501">
    <property type="component" value="Unassembled WGS sequence"/>
</dbReference>
<dbReference type="AlphaFoldDB" id="A0A1M5NAE3"/>
<keyword evidence="14" id="KW-1185">Reference proteome</keyword>
<keyword evidence="6 13" id="KW-0489">Methyltransferase</keyword>
<evidence type="ECO:0000256" key="1">
    <source>
        <dbReference type="ARBA" id="ARBA00004496"/>
    </source>
</evidence>
<evidence type="ECO:0000256" key="2">
    <source>
        <dbReference type="ARBA" id="ARBA00005369"/>
    </source>
</evidence>
<evidence type="ECO:0000256" key="9">
    <source>
        <dbReference type="ARBA" id="ARBA00030757"/>
    </source>
</evidence>
<dbReference type="InterPro" id="IPR000682">
    <property type="entry name" value="PCMT"/>
</dbReference>
<dbReference type="RefSeq" id="WP_073489593.1">
    <property type="nucleotide sequence ID" value="NZ_FQVN01000015.1"/>
</dbReference>
<evidence type="ECO:0000256" key="12">
    <source>
        <dbReference type="SAM" id="MobiDB-lite"/>
    </source>
</evidence>
<dbReference type="Pfam" id="PF01135">
    <property type="entry name" value="PCMT"/>
    <property type="match status" value="1"/>
</dbReference>
<evidence type="ECO:0000256" key="6">
    <source>
        <dbReference type="ARBA" id="ARBA00022603"/>
    </source>
</evidence>
<dbReference type="PROSITE" id="PS01279">
    <property type="entry name" value="PCMT"/>
    <property type="match status" value="1"/>
</dbReference>
<proteinExistence type="inferred from homology"/>
<evidence type="ECO:0000256" key="7">
    <source>
        <dbReference type="ARBA" id="ARBA00022679"/>
    </source>
</evidence>
<dbReference type="EC" id="2.1.1.77" evidence="3"/>
<gene>
    <name evidence="13" type="ORF">SAMN05444320_11556</name>
</gene>
<dbReference type="Gene3D" id="3.40.50.150">
    <property type="entry name" value="Vaccinia Virus protein VP39"/>
    <property type="match status" value="1"/>
</dbReference>
<dbReference type="EMBL" id="FQVN01000015">
    <property type="protein sequence ID" value="SHG86514.1"/>
    <property type="molecule type" value="Genomic_DNA"/>
</dbReference>
<reference evidence="13 14" key="1">
    <citation type="submission" date="2016-11" db="EMBL/GenBank/DDBJ databases">
        <authorList>
            <person name="Jaros S."/>
            <person name="Januszkiewicz K."/>
            <person name="Wedrychowicz H."/>
        </authorList>
    </citation>
    <scope>NUCLEOTIDE SEQUENCE [LARGE SCALE GENOMIC DNA]</scope>
    <source>
        <strain evidence="13 14">DSM 44523</strain>
    </source>
</reference>
<evidence type="ECO:0000256" key="5">
    <source>
        <dbReference type="ARBA" id="ARBA00022490"/>
    </source>
</evidence>
<protein>
    <recommendedName>
        <fullName evidence="4">Protein-L-isoaspartate O-methyltransferase</fullName>
        <ecNumber evidence="3">2.1.1.77</ecNumber>
    </recommendedName>
    <alternativeName>
        <fullName evidence="11">L-isoaspartyl protein carboxyl methyltransferase</fullName>
    </alternativeName>
    <alternativeName>
        <fullName evidence="9">Protein L-isoaspartyl methyltransferase</fullName>
    </alternativeName>
    <alternativeName>
        <fullName evidence="10">Protein-beta-aspartate methyltransferase</fullName>
    </alternativeName>
</protein>
<dbReference type="PANTHER" id="PTHR11579:SF0">
    <property type="entry name" value="PROTEIN-L-ISOASPARTATE(D-ASPARTATE) O-METHYLTRANSFERASE"/>
    <property type="match status" value="1"/>
</dbReference>
<keyword evidence="7 13" id="KW-0808">Transferase</keyword>
<dbReference type="OrthoDB" id="5143400at2"/>
<feature type="region of interest" description="Disordered" evidence="12">
    <location>
        <begin position="84"/>
        <end position="105"/>
    </location>
</feature>
<name>A0A1M5NAE3_STRHI</name>
<evidence type="ECO:0000256" key="4">
    <source>
        <dbReference type="ARBA" id="ARBA00013346"/>
    </source>
</evidence>
<dbReference type="SUPFAM" id="SSF53335">
    <property type="entry name" value="S-adenosyl-L-methionine-dependent methyltransferases"/>
    <property type="match status" value="1"/>
</dbReference>
<evidence type="ECO:0000313" key="13">
    <source>
        <dbReference type="EMBL" id="SHG86514.1"/>
    </source>
</evidence>
<keyword evidence="5" id="KW-0963">Cytoplasm</keyword>
<keyword evidence="8" id="KW-0949">S-adenosyl-L-methionine</keyword>
<comment type="similarity">
    <text evidence="2">Belongs to the methyltransferase superfamily. L-isoaspartyl/D-aspartyl protein methyltransferase family.</text>
</comment>
<evidence type="ECO:0000256" key="10">
    <source>
        <dbReference type="ARBA" id="ARBA00031323"/>
    </source>
</evidence>
<accession>A0A1M5NAE3</accession>
<dbReference type="STRING" id="2017.SAMN05444320_11556"/>
<sequence>MAVTDQPESEWGAHLRSLVASLVEQGDLVSSPWRAAFAAIPRHVFVPRVLRQTPAGHQVLSADADRERWLSTVYSDESLVTQQRPHGAGYRLPSGEPVQVPTSSSTMPSLMARMLEALDVRGGHRVLEIGTGTGYNAALLSHRLGADNVVSIDIDPNLVTTARRHLGRLGLAPTLVVGDGAGGVPEHGPYDRIIATAAVPEIPVAWIEQLAPGGKILANVRGDLFGGTLCLLAKKDEDDEVVGPFLPLGGHFMWVRPHIEDPHRPHEIIPPGGRSEPARTTTSPDVARVAEIADDDGFRFLLQLQVSGARAFHRGTRSDRGTDREVFVISAADGSRAEAFIEPDHDKAHRVVQQGPRRLWDTVEATVRLWTHLGQPAPDRYGLVATDTTQFVWLDSDTGWYRWPLPLV</sequence>
<dbReference type="GO" id="GO:0004719">
    <property type="term" value="F:protein-L-isoaspartate (D-aspartate) O-methyltransferase activity"/>
    <property type="evidence" value="ECO:0007669"/>
    <property type="project" value="UniProtKB-EC"/>
</dbReference>
<organism evidence="13 14">
    <name type="scientific">Streptoalloteichus hindustanus</name>
    <dbReference type="NCBI Taxonomy" id="2017"/>
    <lineage>
        <taxon>Bacteria</taxon>
        <taxon>Bacillati</taxon>
        <taxon>Actinomycetota</taxon>
        <taxon>Actinomycetes</taxon>
        <taxon>Pseudonocardiales</taxon>
        <taxon>Pseudonocardiaceae</taxon>
        <taxon>Streptoalloteichus</taxon>
    </lineage>
</organism>
<dbReference type="CDD" id="cd02440">
    <property type="entry name" value="AdoMet_MTases"/>
    <property type="match status" value="1"/>
</dbReference>
<evidence type="ECO:0000256" key="11">
    <source>
        <dbReference type="ARBA" id="ARBA00031350"/>
    </source>
</evidence>